<dbReference type="SUPFAM" id="SSF75304">
    <property type="entry name" value="Amidase signature (AS) enzymes"/>
    <property type="match status" value="1"/>
</dbReference>
<keyword evidence="2" id="KW-1185">Reference proteome</keyword>
<name>A0A0B8NWV8_9VIBR</name>
<evidence type="ECO:0000313" key="1">
    <source>
        <dbReference type="EMBL" id="GAM56767.1"/>
    </source>
</evidence>
<evidence type="ECO:0000313" key="2">
    <source>
        <dbReference type="Proteomes" id="UP000031671"/>
    </source>
</evidence>
<protein>
    <recommendedName>
        <fullName evidence="3">Amidase domain-containing protein</fullName>
    </recommendedName>
</protein>
<proteinExistence type="predicted"/>
<reference evidence="1 2" key="1">
    <citation type="submission" date="2015-01" db="EMBL/GenBank/DDBJ databases">
        <title>Vibrio sp. C1 JCM 19231 whole genome shotgun sequence.</title>
        <authorList>
            <person name="Sawabe T."/>
            <person name="Meirelles P."/>
            <person name="Feng G."/>
            <person name="Sayaka M."/>
            <person name="Hattori M."/>
            <person name="Ohkuma M."/>
        </authorList>
    </citation>
    <scope>NUCLEOTIDE SEQUENCE [LARGE SCALE GENOMIC DNA]</scope>
    <source>
        <strain evidence="2">JCM 19231</strain>
    </source>
</reference>
<dbReference type="InterPro" id="IPR036928">
    <property type="entry name" value="AS_sf"/>
</dbReference>
<evidence type="ECO:0008006" key="3">
    <source>
        <dbReference type="Google" id="ProtNLM"/>
    </source>
</evidence>
<reference evidence="1 2" key="2">
    <citation type="submission" date="2015-01" db="EMBL/GenBank/DDBJ databases">
        <authorList>
            <consortium name="NBRP consortium"/>
            <person name="Sawabe T."/>
            <person name="Meirelles P."/>
            <person name="Feng G."/>
            <person name="Sayaka M."/>
            <person name="Hattori M."/>
            <person name="Ohkuma M."/>
        </authorList>
    </citation>
    <scope>NUCLEOTIDE SEQUENCE [LARGE SCALE GENOMIC DNA]</scope>
    <source>
        <strain evidence="2">JCM 19231</strain>
    </source>
</reference>
<dbReference type="AlphaFoldDB" id="A0A0B8NWV8"/>
<dbReference type="Gene3D" id="3.90.1300.10">
    <property type="entry name" value="Amidase signature (AS) domain"/>
    <property type="match status" value="1"/>
</dbReference>
<comment type="caution">
    <text evidence="1">The sequence shown here is derived from an EMBL/GenBank/DDBJ whole genome shotgun (WGS) entry which is preliminary data.</text>
</comment>
<accession>A0A0B8NWV8</accession>
<dbReference type="EMBL" id="BBRZ01000036">
    <property type="protein sequence ID" value="GAM56767.1"/>
    <property type="molecule type" value="Genomic_DNA"/>
</dbReference>
<gene>
    <name evidence="1" type="ORF">JCM19231_1261</name>
</gene>
<dbReference type="Proteomes" id="UP000031671">
    <property type="component" value="Unassembled WGS sequence"/>
</dbReference>
<sequence>MQNARAKYHAWKQAVSHYFDSRGFDALVSKGSLSDIYAPAGAPSASVPFGYQDSSKHITSARLPAPQGTPISVHVMGKTFDDGKVLAIARAIEVGRDSVTGRSHKSPDLDTTIANNRRAGAFDVHRHQKEQVTAL</sequence>
<organism evidence="1 2">
    <name type="scientific">Vibrio ishigakensis</name>
    <dbReference type="NCBI Taxonomy" id="1481914"/>
    <lineage>
        <taxon>Bacteria</taxon>
        <taxon>Pseudomonadati</taxon>
        <taxon>Pseudomonadota</taxon>
        <taxon>Gammaproteobacteria</taxon>
        <taxon>Vibrionales</taxon>
        <taxon>Vibrionaceae</taxon>
        <taxon>Vibrio</taxon>
    </lineage>
</organism>